<keyword evidence="2 5" id="KW-0812">Transmembrane</keyword>
<evidence type="ECO:0000313" key="8">
    <source>
        <dbReference type="Proteomes" id="UP001595872"/>
    </source>
</evidence>
<feature type="transmembrane region" description="Helical" evidence="5">
    <location>
        <begin position="163"/>
        <end position="179"/>
    </location>
</feature>
<organism evidence="7 8">
    <name type="scientific">Actinomadura gamaensis</name>
    <dbReference type="NCBI Taxonomy" id="1763541"/>
    <lineage>
        <taxon>Bacteria</taxon>
        <taxon>Bacillati</taxon>
        <taxon>Actinomycetota</taxon>
        <taxon>Actinomycetes</taxon>
        <taxon>Streptosporangiales</taxon>
        <taxon>Thermomonosporaceae</taxon>
        <taxon>Actinomadura</taxon>
    </lineage>
</organism>
<gene>
    <name evidence="7" type="ORF">ACFPCY_34005</name>
</gene>
<evidence type="ECO:0000313" key="7">
    <source>
        <dbReference type="EMBL" id="MFC4912357.1"/>
    </source>
</evidence>
<evidence type="ECO:0000256" key="4">
    <source>
        <dbReference type="ARBA" id="ARBA00023136"/>
    </source>
</evidence>
<evidence type="ECO:0000259" key="6">
    <source>
        <dbReference type="Pfam" id="PF01699"/>
    </source>
</evidence>
<feature type="transmembrane region" description="Helical" evidence="5">
    <location>
        <begin position="365"/>
        <end position="383"/>
    </location>
</feature>
<evidence type="ECO:0000256" key="1">
    <source>
        <dbReference type="ARBA" id="ARBA00004141"/>
    </source>
</evidence>
<proteinExistence type="predicted"/>
<keyword evidence="4 5" id="KW-0472">Membrane</keyword>
<evidence type="ECO:0000256" key="3">
    <source>
        <dbReference type="ARBA" id="ARBA00022989"/>
    </source>
</evidence>
<comment type="subcellular location">
    <subcellularLocation>
        <location evidence="1">Membrane</location>
        <topology evidence="1">Multi-pass membrane protein</topology>
    </subcellularLocation>
</comment>
<evidence type="ECO:0000256" key="5">
    <source>
        <dbReference type="SAM" id="Phobius"/>
    </source>
</evidence>
<evidence type="ECO:0000256" key="2">
    <source>
        <dbReference type="ARBA" id="ARBA00022692"/>
    </source>
</evidence>
<feature type="transmembrane region" description="Helical" evidence="5">
    <location>
        <begin position="12"/>
        <end position="31"/>
    </location>
</feature>
<name>A0ABV9U7J5_9ACTN</name>
<feature type="transmembrane region" description="Helical" evidence="5">
    <location>
        <begin position="311"/>
        <end position="329"/>
    </location>
</feature>
<feature type="transmembrane region" description="Helical" evidence="5">
    <location>
        <begin position="71"/>
        <end position="93"/>
    </location>
</feature>
<feature type="transmembrane region" description="Helical" evidence="5">
    <location>
        <begin position="37"/>
        <end position="59"/>
    </location>
</feature>
<comment type="caution">
    <text evidence="7">The sequence shown here is derived from an EMBL/GenBank/DDBJ whole genome shotgun (WGS) entry which is preliminary data.</text>
</comment>
<dbReference type="Gene3D" id="1.20.1420.30">
    <property type="entry name" value="NCX, central ion-binding region"/>
    <property type="match status" value="2"/>
</dbReference>
<protein>
    <submittedName>
        <fullName evidence="7">Sodium:proton exchanger</fullName>
    </submittedName>
</protein>
<dbReference type="InterPro" id="IPR044880">
    <property type="entry name" value="NCX_ion-bd_dom_sf"/>
</dbReference>
<feature type="transmembrane region" description="Helical" evidence="5">
    <location>
        <begin position="341"/>
        <end position="360"/>
    </location>
</feature>
<dbReference type="InterPro" id="IPR004837">
    <property type="entry name" value="NaCa_Exmemb"/>
</dbReference>
<feature type="transmembrane region" description="Helical" evidence="5">
    <location>
        <begin position="185"/>
        <end position="202"/>
    </location>
</feature>
<feature type="transmembrane region" description="Helical" evidence="5">
    <location>
        <begin position="113"/>
        <end position="131"/>
    </location>
</feature>
<feature type="domain" description="Sodium/calcium exchanger membrane region" evidence="6">
    <location>
        <begin position="235"/>
        <end position="378"/>
    </location>
</feature>
<feature type="transmembrane region" description="Helical" evidence="5">
    <location>
        <begin position="232"/>
        <end position="253"/>
    </location>
</feature>
<dbReference type="RefSeq" id="WP_378262195.1">
    <property type="nucleotide sequence ID" value="NZ_JBHSIT010000012.1"/>
</dbReference>
<dbReference type="Pfam" id="PF01699">
    <property type="entry name" value="Na_Ca_ex"/>
    <property type="match status" value="2"/>
</dbReference>
<dbReference type="Proteomes" id="UP001595872">
    <property type="component" value="Unassembled WGS sequence"/>
</dbReference>
<accession>A0ABV9U7J5</accession>
<dbReference type="EMBL" id="JBHSIT010000012">
    <property type="protein sequence ID" value="MFC4912357.1"/>
    <property type="molecule type" value="Genomic_DNA"/>
</dbReference>
<keyword evidence="8" id="KW-1185">Reference proteome</keyword>
<feature type="transmembrane region" description="Helical" evidence="5">
    <location>
        <begin position="389"/>
        <end position="414"/>
    </location>
</feature>
<reference evidence="8" key="1">
    <citation type="journal article" date="2019" name="Int. J. Syst. Evol. Microbiol.">
        <title>The Global Catalogue of Microorganisms (GCM) 10K type strain sequencing project: providing services to taxonomists for standard genome sequencing and annotation.</title>
        <authorList>
            <consortium name="The Broad Institute Genomics Platform"/>
            <consortium name="The Broad Institute Genome Sequencing Center for Infectious Disease"/>
            <person name="Wu L."/>
            <person name="Ma J."/>
        </authorList>
    </citation>
    <scope>NUCLEOTIDE SEQUENCE [LARGE SCALE GENOMIC DNA]</scope>
    <source>
        <strain evidence="8">KLKA75</strain>
    </source>
</reference>
<feature type="domain" description="Sodium/calcium exchanger membrane region" evidence="6">
    <location>
        <begin position="39"/>
        <end position="202"/>
    </location>
</feature>
<sequence>MSALTALGERRVAARIAGVAVLSVPAVLLRLSGTHPAPVLGMIAFGAGVLGAAVLLMWAAETARRDMSGSLALALLALIAVLPEYAVDLYYAYAAGSRPEYTAYAAANMTGANRLLVGVGWALVVLAFTLGTRRLVRSRSRAAGAEARAGTVRWDVWLRGHQRIELGFLAVAAVVAFVPALTGEIGWYIAIILIALYVLYVLRISRTGEQDEEEPAGVAGVLAGFPARTRRVTTAVLFVLGALVIFACAEPFADALVDAGSSLGVDRFLLVQWLAPLASEAPELIVAVVFAWRLRDGDAIGALLSSKVNQWTLLVGTLPIAYRLGGGAWSLPLDSRQTEEMLLTAAQTVLGLALLVDLVFRRREALLLFGLFVVQFVLPWESARLFLSLIYLALGFTVLMMKWDALAAAMRVVVRPDDGRAPSSGRGSPHEPEP</sequence>
<feature type="transmembrane region" description="Helical" evidence="5">
    <location>
        <begin position="273"/>
        <end position="291"/>
    </location>
</feature>
<keyword evidence="3 5" id="KW-1133">Transmembrane helix</keyword>